<evidence type="ECO:0008006" key="5">
    <source>
        <dbReference type="Google" id="ProtNLM"/>
    </source>
</evidence>
<dbReference type="InterPro" id="IPR000533">
    <property type="entry name" value="Tropomyosin"/>
</dbReference>
<organism evidence="3 4">
    <name type="scientific">Serendipita vermifera MAFF 305830</name>
    <dbReference type="NCBI Taxonomy" id="933852"/>
    <lineage>
        <taxon>Eukaryota</taxon>
        <taxon>Fungi</taxon>
        <taxon>Dikarya</taxon>
        <taxon>Basidiomycota</taxon>
        <taxon>Agaricomycotina</taxon>
        <taxon>Agaricomycetes</taxon>
        <taxon>Sebacinales</taxon>
        <taxon>Serendipitaceae</taxon>
        <taxon>Serendipita</taxon>
    </lineage>
</organism>
<keyword evidence="1 2" id="KW-0175">Coiled coil</keyword>
<accession>A0A0C2X3Y5</accession>
<dbReference type="HOGENOM" id="CLU_104738_0_1_1"/>
<reference evidence="4" key="2">
    <citation type="submission" date="2015-01" db="EMBL/GenBank/DDBJ databases">
        <title>Evolutionary Origins and Diversification of the Mycorrhizal Mutualists.</title>
        <authorList>
            <consortium name="DOE Joint Genome Institute"/>
            <consortium name="Mycorrhizal Genomics Consortium"/>
            <person name="Kohler A."/>
            <person name="Kuo A."/>
            <person name="Nagy L.G."/>
            <person name="Floudas D."/>
            <person name="Copeland A."/>
            <person name="Barry K.W."/>
            <person name="Cichocki N."/>
            <person name="Veneault-Fourrey C."/>
            <person name="LaButti K."/>
            <person name="Lindquist E.A."/>
            <person name="Lipzen A."/>
            <person name="Lundell T."/>
            <person name="Morin E."/>
            <person name="Murat C."/>
            <person name="Riley R."/>
            <person name="Ohm R."/>
            <person name="Sun H."/>
            <person name="Tunlid A."/>
            <person name="Henrissat B."/>
            <person name="Grigoriev I.V."/>
            <person name="Hibbett D.S."/>
            <person name="Martin F."/>
        </authorList>
    </citation>
    <scope>NUCLEOTIDE SEQUENCE [LARGE SCALE GENOMIC DNA]</scope>
    <source>
        <strain evidence="4">MAFF 305830</strain>
    </source>
</reference>
<reference evidence="3 4" key="1">
    <citation type="submission" date="2014-04" db="EMBL/GenBank/DDBJ databases">
        <authorList>
            <consortium name="DOE Joint Genome Institute"/>
            <person name="Kuo A."/>
            <person name="Zuccaro A."/>
            <person name="Kohler A."/>
            <person name="Nagy L.G."/>
            <person name="Floudas D."/>
            <person name="Copeland A."/>
            <person name="Barry K.W."/>
            <person name="Cichocki N."/>
            <person name="Veneault-Fourrey C."/>
            <person name="LaButti K."/>
            <person name="Lindquist E.A."/>
            <person name="Lipzen A."/>
            <person name="Lundell T."/>
            <person name="Morin E."/>
            <person name="Murat C."/>
            <person name="Sun H."/>
            <person name="Tunlid A."/>
            <person name="Henrissat B."/>
            <person name="Grigoriev I.V."/>
            <person name="Hibbett D.S."/>
            <person name="Martin F."/>
            <person name="Nordberg H.P."/>
            <person name="Cantor M.N."/>
            <person name="Hua S.X."/>
        </authorList>
    </citation>
    <scope>NUCLEOTIDE SEQUENCE [LARGE SCALE GENOMIC DNA]</scope>
    <source>
        <strain evidence="3 4">MAFF 305830</strain>
    </source>
</reference>
<dbReference type="Pfam" id="PF00261">
    <property type="entry name" value="Tropomyosin"/>
    <property type="match status" value="1"/>
</dbReference>
<feature type="coiled-coil region" evidence="2">
    <location>
        <begin position="1"/>
        <end position="157"/>
    </location>
</feature>
<dbReference type="FunFam" id="1.20.5.340:FF:000001">
    <property type="entry name" value="Tropomyosin alpha-1 chain isoform 2"/>
    <property type="match status" value="1"/>
</dbReference>
<evidence type="ECO:0000256" key="1">
    <source>
        <dbReference type="ARBA" id="ARBA00023054"/>
    </source>
</evidence>
<evidence type="ECO:0000313" key="4">
    <source>
        <dbReference type="Proteomes" id="UP000054097"/>
    </source>
</evidence>
<dbReference type="Proteomes" id="UP000054097">
    <property type="component" value="Unassembled WGS sequence"/>
</dbReference>
<dbReference type="EMBL" id="KN824279">
    <property type="protein sequence ID" value="KIM32908.1"/>
    <property type="molecule type" value="Genomic_DNA"/>
</dbReference>
<gene>
    <name evidence="3" type="ORF">M408DRAFT_188739</name>
</gene>
<dbReference type="SUPFAM" id="SSF57997">
    <property type="entry name" value="Tropomyosin"/>
    <property type="match status" value="1"/>
</dbReference>
<dbReference type="PANTHER" id="PTHR19269">
    <property type="entry name" value="TROPOMYOSIN"/>
    <property type="match status" value="1"/>
</dbReference>
<keyword evidence="4" id="KW-1185">Reference proteome</keyword>
<proteinExistence type="predicted"/>
<sequence length="161" mass="18671">MDKIRERLAALRVEADNAIERAEMAEAKNKKLEQELLGRDQEITSLQHKLGVTGEQLEKAESKLADLKAANADGESTRSNAENLHRKVQLLEDELDTAEKNVKETMEKLRQVDVKAEHFERQVQRVEQERDQWERKYEDAVAKYQGAQKELDELVRTMDQL</sequence>
<name>A0A0C2X3Y5_SERVB</name>
<protein>
    <recommendedName>
        <fullName evidence="5">Tropomyosin</fullName>
    </recommendedName>
</protein>
<dbReference type="STRING" id="933852.A0A0C2X3Y5"/>
<dbReference type="OrthoDB" id="128924at2759"/>
<dbReference type="Gene3D" id="1.20.5.340">
    <property type="match status" value="1"/>
</dbReference>
<evidence type="ECO:0000313" key="3">
    <source>
        <dbReference type="EMBL" id="KIM32908.1"/>
    </source>
</evidence>
<evidence type="ECO:0000256" key="2">
    <source>
        <dbReference type="SAM" id="Coils"/>
    </source>
</evidence>
<dbReference type="Gene3D" id="1.20.5.170">
    <property type="match status" value="1"/>
</dbReference>
<dbReference type="AlphaFoldDB" id="A0A0C2X3Y5"/>